<evidence type="ECO:0000256" key="4">
    <source>
        <dbReference type="PROSITE-ProRule" id="PRU00175"/>
    </source>
</evidence>
<dbReference type="PROSITE" id="PS00518">
    <property type="entry name" value="ZF_RING_1"/>
    <property type="match status" value="1"/>
</dbReference>
<keyword evidence="1" id="KW-0479">Metal-binding</keyword>
<dbReference type="Proteomes" id="UP001165289">
    <property type="component" value="Unassembled WGS sequence"/>
</dbReference>
<organism evidence="6 7">
    <name type="scientific">Oopsacas minuta</name>
    <dbReference type="NCBI Taxonomy" id="111878"/>
    <lineage>
        <taxon>Eukaryota</taxon>
        <taxon>Metazoa</taxon>
        <taxon>Porifera</taxon>
        <taxon>Hexactinellida</taxon>
        <taxon>Hexasterophora</taxon>
        <taxon>Lyssacinosida</taxon>
        <taxon>Leucopsacidae</taxon>
        <taxon>Oopsacas</taxon>
    </lineage>
</organism>
<keyword evidence="3" id="KW-0862">Zinc</keyword>
<comment type="caution">
    <text evidence="6">The sequence shown here is derived from an EMBL/GenBank/DDBJ whole genome shotgun (WGS) entry which is preliminary data.</text>
</comment>
<reference evidence="6 7" key="1">
    <citation type="journal article" date="2023" name="BMC Biol.">
        <title>The compact genome of the sponge Oopsacas minuta (Hexactinellida) is lacking key metazoan core genes.</title>
        <authorList>
            <person name="Santini S."/>
            <person name="Schenkelaars Q."/>
            <person name="Jourda C."/>
            <person name="Duchesne M."/>
            <person name="Belahbib H."/>
            <person name="Rocher C."/>
            <person name="Selva M."/>
            <person name="Riesgo A."/>
            <person name="Vervoort M."/>
            <person name="Leys S.P."/>
            <person name="Kodjabachian L."/>
            <person name="Le Bivic A."/>
            <person name="Borchiellini C."/>
            <person name="Claverie J.M."/>
            <person name="Renard E."/>
        </authorList>
    </citation>
    <scope>NUCLEOTIDE SEQUENCE [LARGE SCALE GENOMIC DNA]</scope>
    <source>
        <strain evidence="6">SPO-2</strain>
    </source>
</reference>
<dbReference type="AlphaFoldDB" id="A0AAV7KDM5"/>
<dbReference type="InterPro" id="IPR001841">
    <property type="entry name" value="Znf_RING"/>
</dbReference>
<protein>
    <recommendedName>
        <fullName evidence="5">RING-type domain-containing protein</fullName>
    </recommendedName>
</protein>
<dbReference type="InterPro" id="IPR017907">
    <property type="entry name" value="Znf_RING_CS"/>
</dbReference>
<dbReference type="PROSITE" id="PS50089">
    <property type="entry name" value="ZF_RING_2"/>
    <property type="match status" value="1"/>
</dbReference>
<dbReference type="CDD" id="cd19757">
    <property type="entry name" value="Bbox1"/>
    <property type="match status" value="1"/>
</dbReference>
<keyword evidence="2 4" id="KW-0863">Zinc-finger</keyword>
<evidence type="ECO:0000256" key="1">
    <source>
        <dbReference type="ARBA" id="ARBA00022723"/>
    </source>
</evidence>
<evidence type="ECO:0000313" key="7">
    <source>
        <dbReference type="Proteomes" id="UP001165289"/>
    </source>
</evidence>
<dbReference type="SUPFAM" id="SSF57850">
    <property type="entry name" value="RING/U-box"/>
    <property type="match status" value="1"/>
</dbReference>
<keyword evidence="7" id="KW-1185">Reference proteome</keyword>
<sequence length="320" mass="37553">MDIALEELEFGKSLASCVQCELLNDSTRLLPCSHVLCEDCYKSLGSLSNFICPECDHDVKEDEYVEENYFAELFIRSEKVLEKLKANHPCSKCKHLISSIYCITCESFLCSVDFHIEHKEDGDLSQHDYICVNKPKKVINAFEENRNVLRDIFVKSREFKNNEKVNILYQDLTVYEHLLEIWRQRYQNIEFSFDETKFQEIQCVSEINTYYGSIIEEARTAMIEQSKEVAMYYDNQRKKLQKKLSQTTQFLKKLEQTKGLIDIYIQFSDSYELIDKSSALIGRIERIGKEIVETKWQFPDVVPVKFEKSLTAEINVLMHS</sequence>
<dbReference type="InterPro" id="IPR013083">
    <property type="entry name" value="Znf_RING/FYVE/PHD"/>
</dbReference>
<evidence type="ECO:0000259" key="5">
    <source>
        <dbReference type="PROSITE" id="PS50089"/>
    </source>
</evidence>
<accession>A0AAV7KDM5</accession>
<dbReference type="GO" id="GO:0008270">
    <property type="term" value="F:zinc ion binding"/>
    <property type="evidence" value="ECO:0007669"/>
    <property type="project" value="UniProtKB-KW"/>
</dbReference>
<dbReference type="Gene3D" id="3.30.40.10">
    <property type="entry name" value="Zinc/RING finger domain, C3HC4 (zinc finger)"/>
    <property type="match status" value="1"/>
</dbReference>
<feature type="domain" description="RING-type" evidence="5">
    <location>
        <begin position="17"/>
        <end position="56"/>
    </location>
</feature>
<evidence type="ECO:0000256" key="3">
    <source>
        <dbReference type="ARBA" id="ARBA00022833"/>
    </source>
</evidence>
<dbReference type="Pfam" id="PF13920">
    <property type="entry name" value="zf-C3HC4_3"/>
    <property type="match status" value="1"/>
</dbReference>
<gene>
    <name evidence="6" type="ORF">LOD99_14850</name>
</gene>
<evidence type="ECO:0000256" key="2">
    <source>
        <dbReference type="ARBA" id="ARBA00022771"/>
    </source>
</evidence>
<evidence type="ECO:0000313" key="6">
    <source>
        <dbReference type="EMBL" id="KAI6659176.1"/>
    </source>
</evidence>
<dbReference type="EMBL" id="JAKMXF010000066">
    <property type="protein sequence ID" value="KAI6659176.1"/>
    <property type="molecule type" value="Genomic_DNA"/>
</dbReference>
<dbReference type="SMART" id="SM00184">
    <property type="entry name" value="RING"/>
    <property type="match status" value="1"/>
</dbReference>
<proteinExistence type="predicted"/>
<name>A0AAV7KDM5_9METZ</name>